<dbReference type="GO" id="GO:0005739">
    <property type="term" value="C:mitochondrion"/>
    <property type="evidence" value="ECO:0007669"/>
    <property type="project" value="UniProtKB-ARBA"/>
</dbReference>
<dbReference type="EC" id="6.1.1.10" evidence="2"/>
<dbReference type="NCBIfam" id="TIGR00398">
    <property type="entry name" value="metG"/>
    <property type="match status" value="1"/>
</dbReference>
<organism evidence="13 14">
    <name type="scientific">Verticillium nonalfalfae</name>
    <dbReference type="NCBI Taxonomy" id="1051616"/>
    <lineage>
        <taxon>Eukaryota</taxon>
        <taxon>Fungi</taxon>
        <taxon>Dikarya</taxon>
        <taxon>Ascomycota</taxon>
        <taxon>Pezizomycotina</taxon>
        <taxon>Sordariomycetes</taxon>
        <taxon>Hypocreomycetidae</taxon>
        <taxon>Glomerellales</taxon>
        <taxon>Plectosphaerellaceae</taxon>
        <taxon>Verticillium</taxon>
    </lineage>
</organism>
<dbReference type="GO" id="GO:0006431">
    <property type="term" value="P:methionyl-tRNA aminoacylation"/>
    <property type="evidence" value="ECO:0007669"/>
    <property type="project" value="InterPro"/>
</dbReference>
<evidence type="ECO:0000256" key="7">
    <source>
        <dbReference type="ARBA" id="ARBA00023146"/>
    </source>
</evidence>
<dbReference type="GeneID" id="39606612"/>
<reference evidence="13 14" key="1">
    <citation type="submission" date="2018-10" db="EMBL/GenBank/DDBJ databases">
        <title>Genome sequence of Verticillium nonalfalfae VnAa140.</title>
        <authorList>
            <person name="Stajich J.E."/>
            <person name="Kasson M.T."/>
        </authorList>
    </citation>
    <scope>NUCLEOTIDE SEQUENCE [LARGE SCALE GENOMIC DNA]</scope>
    <source>
        <strain evidence="13 14">VnAa140</strain>
    </source>
</reference>
<dbReference type="GO" id="GO:0004825">
    <property type="term" value="F:methionine-tRNA ligase activity"/>
    <property type="evidence" value="ECO:0007669"/>
    <property type="project" value="UniProtKB-EC"/>
</dbReference>
<protein>
    <recommendedName>
        <fullName evidence="9">Probable methionine--tRNA ligase, mitochondrial</fullName>
        <ecNumber evidence="2">6.1.1.10</ecNumber>
    </recommendedName>
</protein>
<evidence type="ECO:0000256" key="6">
    <source>
        <dbReference type="ARBA" id="ARBA00022917"/>
    </source>
</evidence>
<evidence type="ECO:0000256" key="2">
    <source>
        <dbReference type="ARBA" id="ARBA00012838"/>
    </source>
</evidence>
<dbReference type="Gene3D" id="2.170.220.10">
    <property type="match status" value="1"/>
</dbReference>
<evidence type="ECO:0000256" key="3">
    <source>
        <dbReference type="ARBA" id="ARBA00022598"/>
    </source>
</evidence>
<dbReference type="InterPro" id="IPR014729">
    <property type="entry name" value="Rossmann-like_a/b/a_fold"/>
</dbReference>
<comment type="caution">
    <text evidence="13">The sequence shown here is derived from an EMBL/GenBank/DDBJ whole genome shotgun (WGS) entry which is preliminary data.</text>
</comment>
<evidence type="ECO:0000256" key="11">
    <source>
        <dbReference type="SAM" id="MobiDB-lite"/>
    </source>
</evidence>
<keyword evidence="7 10" id="KW-0030">Aminoacyl-tRNA synthetase</keyword>
<dbReference type="InterPro" id="IPR015413">
    <property type="entry name" value="Methionyl/Leucyl_tRNA_Synth"/>
</dbReference>
<dbReference type="Pfam" id="PF09334">
    <property type="entry name" value="tRNA-synt_1g"/>
    <property type="match status" value="1"/>
</dbReference>
<evidence type="ECO:0000256" key="9">
    <source>
        <dbReference type="ARBA" id="ARBA00068817"/>
    </source>
</evidence>
<comment type="similarity">
    <text evidence="1 10">Belongs to the class-I aminoacyl-tRNA synthetase family.</text>
</comment>
<sequence>MRPIRLAAARAARLPLRRPSQTTRSGWVCPSCHHGQTRRSSSGSSASGSSAHVKPFYVTSPIFYVNASPHVGHMYTMILADSLKRWQTLRGRDALYCTGTDEHGMKVQRAAAKQGIPPKAFCDNNADKFRQLAAACGLDNDFFVRTTDADHVDAVQHFWHLLRAGGHVYESTHSGWYCVSDECFYAEDEVERAIVPQTGRTIMASIATGSEVEWTEEKNYHFRMKAMRDRLLQFYDDNPDWIVPRARMNEVVSWVRHNLEDLSISRPVSRLDWGIRVPDDPSQTIYVWVDALINYLTKAGFPAWAPGDEHSGGWPADVHVIGKDIVRFHGVYWPALLLAVGLPPPKQLLSHAHWTLGKKKMSKSVGNVVNPFQAIERWDLDTMRYFMLRDGGLENDADYENRFIFARYEKDLQWTLGNALSRITRSTKWNVADAVRWARDHHQAAAAHGADVEVEVEASADAPQSRQRRLAALVDETPRVMAAAMETDLNPSAAIKAAMTLLIEANKFIADSAPWDRTKVPSDAARNAIVFHAAEALRVAGVLLQPFMPGKMGEMLDILGVQPARRTFAHATFGGDVEYGARKEAAALPRGKWTGLFPPAVATD</sequence>
<dbReference type="AlphaFoldDB" id="A0A3M9XXV0"/>
<comment type="catalytic activity">
    <reaction evidence="8">
        <text>tRNA(Met) + L-methionine + ATP = L-methionyl-tRNA(Met) + AMP + diphosphate</text>
        <dbReference type="Rhea" id="RHEA:13481"/>
        <dbReference type="Rhea" id="RHEA-COMP:9667"/>
        <dbReference type="Rhea" id="RHEA-COMP:9698"/>
        <dbReference type="ChEBI" id="CHEBI:30616"/>
        <dbReference type="ChEBI" id="CHEBI:33019"/>
        <dbReference type="ChEBI" id="CHEBI:57844"/>
        <dbReference type="ChEBI" id="CHEBI:78442"/>
        <dbReference type="ChEBI" id="CHEBI:78530"/>
        <dbReference type="ChEBI" id="CHEBI:456215"/>
        <dbReference type="EC" id="6.1.1.10"/>
    </reaction>
</comment>
<dbReference type="EMBL" id="RBVV01000178">
    <property type="protein sequence ID" value="RNJ52745.1"/>
    <property type="molecule type" value="Genomic_DNA"/>
</dbReference>
<dbReference type="GO" id="GO:0005524">
    <property type="term" value="F:ATP binding"/>
    <property type="evidence" value="ECO:0007669"/>
    <property type="project" value="UniProtKB-KW"/>
</dbReference>
<dbReference type="InterPro" id="IPR009080">
    <property type="entry name" value="tRNAsynth_Ia_anticodon-bd"/>
</dbReference>
<dbReference type="InterPro" id="IPR014758">
    <property type="entry name" value="Met-tRNA_synth"/>
</dbReference>
<gene>
    <name evidence="13" type="primary">MSM1</name>
    <name evidence="13" type="ORF">D7B24_002923</name>
</gene>
<feature type="domain" description="Methionyl/Leucyl tRNA synthetase" evidence="12">
    <location>
        <begin position="57"/>
        <end position="423"/>
    </location>
</feature>
<keyword evidence="4 10" id="KW-0547">Nucleotide-binding</keyword>
<dbReference type="SUPFAM" id="SSF47323">
    <property type="entry name" value="Anticodon-binding domain of a subclass of class I aminoacyl-tRNA synthetases"/>
    <property type="match status" value="1"/>
</dbReference>
<keyword evidence="14" id="KW-1185">Reference proteome</keyword>
<dbReference type="SUPFAM" id="SSF52374">
    <property type="entry name" value="Nucleotidylyl transferase"/>
    <property type="match status" value="1"/>
</dbReference>
<keyword evidence="6 10" id="KW-0648">Protein biosynthesis</keyword>
<dbReference type="InterPro" id="IPR023457">
    <property type="entry name" value="Met-tRNA_synth_2"/>
</dbReference>
<feature type="region of interest" description="Disordered" evidence="11">
    <location>
        <begin position="15"/>
        <end position="51"/>
    </location>
</feature>
<evidence type="ECO:0000256" key="1">
    <source>
        <dbReference type="ARBA" id="ARBA00005594"/>
    </source>
</evidence>
<feature type="compositionally biased region" description="Low complexity" evidence="11">
    <location>
        <begin position="40"/>
        <end position="51"/>
    </location>
</feature>
<dbReference type="PRINTS" id="PR01041">
    <property type="entry name" value="TRNASYNTHMET"/>
</dbReference>
<dbReference type="Gene3D" id="3.40.50.620">
    <property type="entry name" value="HUPs"/>
    <property type="match status" value="1"/>
</dbReference>
<dbReference type="Gene3D" id="1.10.730.10">
    <property type="entry name" value="Isoleucyl-tRNA Synthetase, Domain 1"/>
    <property type="match status" value="1"/>
</dbReference>
<dbReference type="FunFam" id="2.170.220.10:FF:000001">
    <property type="entry name" value="methionine--tRNA ligase, mitochondrial"/>
    <property type="match status" value="1"/>
</dbReference>
<proteinExistence type="inferred from homology"/>
<dbReference type="PANTHER" id="PTHR43326">
    <property type="entry name" value="METHIONYL-TRNA SYNTHETASE"/>
    <property type="match status" value="1"/>
</dbReference>
<evidence type="ECO:0000256" key="10">
    <source>
        <dbReference type="RuleBase" id="RU363039"/>
    </source>
</evidence>
<dbReference type="InterPro" id="IPR033911">
    <property type="entry name" value="MetRS_core"/>
</dbReference>
<dbReference type="Proteomes" id="UP000267145">
    <property type="component" value="Unassembled WGS sequence"/>
</dbReference>
<evidence type="ECO:0000313" key="14">
    <source>
        <dbReference type="Proteomes" id="UP000267145"/>
    </source>
</evidence>
<evidence type="ECO:0000256" key="8">
    <source>
        <dbReference type="ARBA" id="ARBA00047364"/>
    </source>
</evidence>
<dbReference type="PANTHER" id="PTHR43326:SF1">
    <property type="entry name" value="METHIONINE--TRNA LIGASE, MITOCHONDRIAL"/>
    <property type="match status" value="1"/>
</dbReference>
<evidence type="ECO:0000256" key="5">
    <source>
        <dbReference type="ARBA" id="ARBA00022840"/>
    </source>
</evidence>
<keyword evidence="3 10" id="KW-0436">Ligase</keyword>
<name>A0A3M9XXV0_9PEZI</name>
<evidence type="ECO:0000313" key="13">
    <source>
        <dbReference type="EMBL" id="RNJ52745.1"/>
    </source>
</evidence>
<dbReference type="CDD" id="cd00814">
    <property type="entry name" value="MetRS_core"/>
    <property type="match status" value="1"/>
</dbReference>
<keyword evidence="5 10" id="KW-0067">ATP-binding</keyword>
<evidence type="ECO:0000259" key="12">
    <source>
        <dbReference type="Pfam" id="PF09334"/>
    </source>
</evidence>
<evidence type="ECO:0000256" key="4">
    <source>
        <dbReference type="ARBA" id="ARBA00022741"/>
    </source>
</evidence>
<dbReference type="RefSeq" id="XP_028490903.1">
    <property type="nucleotide sequence ID" value="XM_028637118.1"/>
</dbReference>
<accession>A0A3M9XXV0</accession>
<dbReference type="STRING" id="1051616.A0A3M9XXV0"/>